<dbReference type="OrthoDB" id="7451095at2"/>
<dbReference type="InterPro" id="IPR032710">
    <property type="entry name" value="NTF2-like_dom_sf"/>
</dbReference>
<dbReference type="AlphaFoldDB" id="A0A0H2MEN5"/>
<proteinExistence type="predicted"/>
<dbReference type="RefSeq" id="WP_047764180.1">
    <property type="nucleotide sequence ID" value="NZ_LAQL01000006.1"/>
</dbReference>
<organism evidence="1 2">
    <name type="scientific">Kiloniella spongiae</name>
    <dbReference type="NCBI Taxonomy" id="1489064"/>
    <lineage>
        <taxon>Bacteria</taxon>
        <taxon>Pseudomonadati</taxon>
        <taxon>Pseudomonadota</taxon>
        <taxon>Alphaproteobacteria</taxon>
        <taxon>Rhodospirillales</taxon>
        <taxon>Kiloniellaceae</taxon>
        <taxon>Kiloniella</taxon>
    </lineage>
</organism>
<protein>
    <recommendedName>
        <fullName evidence="3">Lumazine-binding protein</fullName>
    </recommendedName>
</protein>
<gene>
    <name evidence="1" type="ORF">WH96_11090</name>
</gene>
<dbReference type="SUPFAM" id="SSF54427">
    <property type="entry name" value="NTF2-like"/>
    <property type="match status" value="1"/>
</dbReference>
<dbReference type="STRING" id="1489064.WH96_11090"/>
<evidence type="ECO:0008006" key="3">
    <source>
        <dbReference type="Google" id="ProtNLM"/>
    </source>
</evidence>
<dbReference type="Pfam" id="PF12893">
    <property type="entry name" value="Lumazine_bd_2"/>
    <property type="match status" value="1"/>
</dbReference>
<reference evidence="1 2" key="1">
    <citation type="submission" date="2015-03" db="EMBL/GenBank/DDBJ databases">
        <title>Genome Sequence of Kiloniella spongiae MEBiC09566, isolated from a marine sponge.</title>
        <authorList>
            <person name="Shao Z."/>
            <person name="Wang L."/>
            <person name="Li X."/>
        </authorList>
    </citation>
    <scope>NUCLEOTIDE SEQUENCE [LARGE SCALE GENOMIC DNA]</scope>
    <source>
        <strain evidence="1 2">MEBiC09566</strain>
    </source>
</reference>
<comment type="caution">
    <text evidence="1">The sequence shown here is derived from an EMBL/GenBank/DDBJ whole genome shotgun (WGS) entry which is preliminary data.</text>
</comment>
<sequence length="133" mass="15402">MIREKDISSIIGVLENYFEGLYQADSKILTKAFHPDARYVNAKDGDYMNYSMLDYFAKVDQRTPPANTGQIREDVINSIEFGGDRMAFVKATMTMMGRDYLDFLTLVYDDGRWQIMSKIFSYIPKHQPKSEEA</sequence>
<dbReference type="InterPro" id="IPR039437">
    <property type="entry name" value="FrzH/put_lumazine-bd"/>
</dbReference>
<evidence type="ECO:0000313" key="2">
    <source>
        <dbReference type="Proteomes" id="UP000035444"/>
    </source>
</evidence>
<dbReference type="EMBL" id="LAQL01000006">
    <property type="protein sequence ID" value="KLN60969.1"/>
    <property type="molecule type" value="Genomic_DNA"/>
</dbReference>
<keyword evidence="2" id="KW-1185">Reference proteome</keyword>
<evidence type="ECO:0000313" key="1">
    <source>
        <dbReference type="EMBL" id="KLN60969.1"/>
    </source>
</evidence>
<dbReference type="Gene3D" id="3.10.450.50">
    <property type="match status" value="1"/>
</dbReference>
<name>A0A0H2MEN5_9PROT</name>
<accession>A0A0H2MEN5</accession>
<dbReference type="Proteomes" id="UP000035444">
    <property type="component" value="Unassembled WGS sequence"/>
</dbReference>